<keyword evidence="5" id="KW-0249">Electron transport</keyword>
<sequence>MKQVTVFTKNNCIQCKMTKRYLDGINVAYQEINIEEQPEYLAQLKDAGFKQTPVVQIEGQEAFSGFQPAVLQSLTA</sequence>
<reference evidence="9 10" key="1">
    <citation type="journal article" date="2015" name="BMC Genomics">
        <title>Comparative genomics of Fructobacillus spp. and Leuconostoc spp. reveals niche-specific evolution of Fructobacillus spp.</title>
        <authorList>
            <person name="Endo A."/>
            <person name="Tanizawa Y."/>
            <person name="Tanaka N."/>
            <person name="Maeno S."/>
            <person name="Kumar H."/>
            <person name="Shiwa Y."/>
            <person name="Okada S."/>
            <person name="Yoshikawa H."/>
            <person name="Dicks L."/>
            <person name="Nakagawa J."/>
            <person name="Arita M."/>
        </authorList>
    </citation>
    <scope>NUCLEOTIDE SEQUENCE [LARGE SCALE GENOMIC DNA]</scope>
    <source>
        <strain evidence="9 10">JCM 12225</strain>
    </source>
</reference>
<dbReference type="GO" id="GO:0009055">
    <property type="term" value="F:electron transfer activity"/>
    <property type="evidence" value="ECO:0007669"/>
    <property type="project" value="TreeGrafter"/>
</dbReference>
<keyword evidence="6" id="KW-1015">Disulfide bond</keyword>
<dbReference type="EMBL" id="DF968001">
    <property type="protein sequence ID" value="GAO99881.1"/>
    <property type="molecule type" value="Genomic_DNA"/>
</dbReference>
<evidence type="ECO:0000256" key="4">
    <source>
        <dbReference type="ARBA" id="ARBA00022448"/>
    </source>
</evidence>
<evidence type="ECO:0000256" key="3">
    <source>
        <dbReference type="ARBA" id="ARBA00017945"/>
    </source>
</evidence>
<dbReference type="CDD" id="cd02976">
    <property type="entry name" value="NrdH"/>
    <property type="match status" value="1"/>
</dbReference>
<organism evidence="9 10">
    <name type="scientific">Fructobacillus ficulneus</name>
    <dbReference type="NCBI Taxonomy" id="157463"/>
    <lineage>
        <taxon>Bacteria</taxon>
        <taxon>Bacillati</taxon>
        <taxon>Bacillota</taxon>
        <taxon>Bacilli</taxon>
        <taxon>Lactobacillales</taxon>
        <taxon>Lactobacillaceae</taxon>
        <taxon>Fructobacillus</taxon>
    </lineage>
</organism>
<dbReference type="PANTHER" id="PTHR34386:SF1">
    <property type="entry name" value="GLUTAREDOXIN-LIKE PROTEIN NRDH"/>
    <property type="match status" value="1"/>
</dbReference>
<evidence type="ECO:0000313" key="10">
    <source>
        <dbReference type="Proteomes" id="UP000253891"/>
    </source>
</evidence>
<dbReference type="Pfam" id="PF00462">
    <property type="entry name" value="Glutaredoxin"/>
    <property type="match status" value="1"/>
</dbReference>
<keyword evidence="10" id="KW-1185">Reference proteome</keyword>
<dbReference type="PANTHER" id="PTHR34386">
    <property type="entry name" value="GLUTAREDOXIN"/>
    <property type="match status" value="1"/>
</dbReference>
<dbReference type="SUPFAM" id="SSF52833">
    <property type="entry name" value="Thioredoxin-like"/>
    <property type="match status" value="1"/>
</dbReference>
<evidence type="ECO:0000256" key="5">
    <source>
        <dbReference type="ARBA" id="ARBA00022982"/>
    </source>
</evidence>
<dbReference type="InterPro" id="IPR051548">
    <property type="entry name" value="Grx-like_ET"/>
</dbReference>
<feature type="domain" description="Glutaredoxin" evidence="8">
    <location>
        <begin position="4"/>
        <end position="60"/>
    </location>
</feature>
<protein>
    <recommendedName>
        <fullName evidence="3">Glutaredoxin-like protein NrdH</fullName>
    </recommendedName>
</protein>
<comment type="similarity">
    <text evidence="2">Belongs to the glutaredoxin family.</text>
</comment>
<dbReference type="OrthoDB" id="9795531at2"/>
<dbReference type="InterPro" id="IPR002109">
    <property type="entry name" value="Glutaredoxin"/>
</dbReference>
<dbReference type="STRING" id="157463.GCA_001047075_00798"/>
<dbReference type="RefSeq" id="WP_061993255.1">
    <property type="nucleotide sequence ID" value="NZ_DF968001.1"/>
</dbReference>
<name>A0A0K8MH37_9LACO</name>
<dbReference type="NCBIfam" id="TIGR02194">
    <property type="entry name" value="GlrX_NrdH"/>
    <property type="match status" value="1"/>
</dbReference>
<evidence type="ECO:0000256" key="7">
    <source>
        <dbReference type="ARBA" id="ARBA00023284"/>
    </source>
</evidence>
<dbReference type="Proteomes" id="UP000253891">
    <property type="component" value="Unassembled WGS sequence"/>
</dbReference>
<dbReference type="GO" id="GO:0045454">
    <property type="term" value="P:cell redox homeostasis"/>
    <property type="evidence" value="ECO:0007669"/>
    <property type="project" value="InterPro"/>
</dbReference>
<dbReference type="InterPro" id="IPR011909">
    <property type="entry name" value="GlrX_NrdH"/>
</dbReference>
<accession>A0A0K8MH37</accession>
<gene>
    <name evidence="9" type="primary">nrdH</name>
    <name evidence="9" type="ORF">FFIC_241590</name>
</gene>
<keyword evidence="7" id="KW-0676">Redox-active center</keyword>
<keyword evidence="4" id="KW-0813">Transport</keyword>
<evidence type="ECO:0000313" key="9">
    <source>
        <dbReference type="EMBL" id="GAO99881.1"/>
    </source>
</evidence>
<evidence type="ECO:0000256" key="2">
    <source>
        <dbReference type="ARBA" id="ARBA00007787"/>
    </source>
</evidence>
<evidence type="ECO:0000256" key="1">
    <source>
        <dbReference type="ARBA" id="ARBA00002292"/>
    </source>
</evidence>
<dbReference type="Gene3D" id="3.40.30.10">
    <property type="entry name" value="Glutaredoxin"/>
    <property type="match status" value="1"/>
</dbReference>
<evidence type="ECO:0000256" key="6">
    <source>
        <dbReference type="ARBA" id="ARBA00023157"/>
    </source>
</evidence>
<proteinExistence type="inferred from homology"/>
<dbReference type="InterPro" id="IPR036249">
    <property type="entry name" value="Thioredoxin-like_sf"/>
</dbReference>
<comment type="function">
    <text evidence="1">Electron transport system for the ribonucleotide reductase system NrdEF.</text>
</comment>
<evidence type="ECO:0000259" key="8">
    <source>
        <dbReference type="Pfam" id="PF00462"/>
    </source>
</evidence>
<dbReference type="AlphaFoldDB" id="A0A0K8MH37"/>
<dbReference type="PROSITE" id="PS51354">
    <property type="entry name" value="GLUTAREDOXIN_2"/>
    <property type="match status" value="1"/>
</dbReference>